<dbReference type="EMBL" id="JAQIBC010000011">
    <property type="protein sequence ID" value="MDM5264657.1"/>
    <property type="molecule type" value="Genomic_DNA"/>
</dbReference>
<proteinExistence type="predicted"/>
<comment type="caution">
    <text evidence="1">The sequence shown here is derived from an EMBL/GenBank/DDBJ whole genome shotgun (WGS) entry which is preliminary data.</text>
</comment>
<gene>
    <name evidence="1" type="ORF">PF327_10670</name>
</gene>
<organism evidence="1 2">
    <name type="scientific">Sulfurovum xiamenensis</name>
    <dbReference type="NCBI Taxonomy" id="3019066"/>
    <lineage>
        <taxon>Bacteria</taxon>
        <taxon>Pseudomonadati</taxon>
        <taxon>Campylobacterota</taxon>
        <taxon>Epsilonproteobacteria</taxon>
        <taxon>Campylobacterales</taxon>
        <taxon>Sulfurovaceae</taxon>
        <taxon>Sulfurovum</taxon>
    </lineage>
</organism>
<keyword evidence="2" id="KW-1185">Reference proteome</keyword>
<evidence type="ECO:0000313" key="1">
    <source>
        <dbReference type="EMBL" id="MDM5264657.1"/>
    </source>
</evidence>
<accession>A0ABT7QU98</accession>
<dbReference type="Proteomes" id="UP001169066">
    <property type="component" value="Unassembled WGS sequence"/>
</dbReference>
<protein>
    <submittedName>
        <fullName evidence="1">DUF1450 domain-containing protein</fullName>
    </submittedName>
</protein>
<evidence type="ECO:0000313" key="2">
    <source>
        <dbReference type="Proteomes" id="UP001169066"/>
    </source>
</evidence>
<sequence>MKIQLCKKFSKVNKLQKKLIKAFPDDTVTVKSCISMCKQCKKQPVAKVDGKKQKAKSISKLLSKIEEL</sequence>
<reference evidence="1" key="1">
    <citation type="submission" date="2023-01" db="EMBL/GenBank/DDBJ databases">
        <title>Sulfurovum sp. XTW-4 genome assembly.</title>
        <authorList>
            <person name="Wang J."/>
        </authorList>
    </citation>
    <scope>NUCLEOTIDE SEQUENCE</scope>
    <source>
        <strain evidence="1">XTW-4</strain>
    </source>
</reference>
<name>A0ABT7QU98_9BACT</name>
<dbReference type="Pfam" id="PF07293">
    <property type="entry name" value="DUF1450"/>
    <property type="match status" value="1"/>
</dbReference>
<dbReference type="RefSeq" id="WP_289402553.1">
    <property type="nucleotide sequence ID" value="NZ_JAQIBC010000011.1"/>
</dbReference>
<dbReference type="InterPro" id="IPR009910">
    <property type="entry name" value="DUF1450"/>
</dbReference>